<organism evidence="2">
    <name type="scientific">marine metagenome</name>
    <dbReference type="NCBI Taxonomy" id="408172"/>
    <lineage>
        <taxon>unclassified sequences</taxon>
        <taxon>metagenomes</taxon>
        <taxon>ecological metagenomes</taxon>
    </lineage>
</organism>
<dbReference type="InterPro" id="IPR015943">
    <property type="entry name" value="WD40/YVTN_repeat-like_dom_sf"/>
</dbReference>
<evidence type="ECO:0000313" key="2">
    <source>
        <dbReference type="EMBL" id="SUZ89018.1"/>
    </source>
</evidence>
<dbReference type="InterPro" id="IPR002372">
    <property type="entry name" value="PQQ_rpt_dom"/>
</dbReference>
<name>A0A381RDJ1_9ZZZZ</name>
<reference evidence="2" key="1">
    <citation type="submission" date="2018-05" db="EMBL/GenBank/DDBJ databases">
        <authorList>
            <person name="Lanie J.A."/>
            <person name="Ng W.-L."/>
            <person name="Kazmierczak K.M."/>
            <person name="Andrzejewski T.M."/>
            <person name="Davidsen T.M."/>
            <person name="Wayne K.J."/>
            <person name="Tettelin H."/>
            <person name="Glass J.I."/>
            <person name="Rusch D."/>
            <person name="Podicherti R."/>
            <person name="Tsui H.-C.T."/>
            <person name="Winkler M.E."/>
        </authorList>
    </citation>
    <scope>NUCLEOTIDE SEQUENCE</scope>
</reference>
<dbReference type="PANTHER" id="PTHR34512">
    <property type="entry name" value="CELL SURFACE PROTEIN"/>
    <property type="match status" value="1"/>
</dbReference>
<dbReference type="SMART" id="SM00564">
    <property type="entry name" value="PQQ"/>
    <property type="match status" value="4"/>
</dbReference>
<dbReference type="Gene3D" id="2.130.10.10">
    <property type="entry name" value="YVTN repeat-like/Quinoprotein amine dehydrogenase"/>
    <property type="match status" value="1"/>
</dbReference>
<dbReference type="EMBL" id="UINC01001799">
    <property type="protein sequence ID" value="SUZ89018.1"/>
    <property type="molecule type" value="Genomic_DNA"/>
</dbReference>
<dbReference type="Gene3D" id="2.60.120.560">
    <property type="entry name" value="Exo-inulinase, domain 1"/>
    <property type="match status" value="1"/>
</dbReference>
<feature type="domain" description="Pyrrolo-quinoline quinone repeat" evidence="1">
    <location>
        <begin position="102"/>
        <end position="368"/>
    </location>
</feature>
<dbReference type="PANTHER" id="PTHR34512:SF30">
    <property type="entry name" value="OUTER MEMBRANE PROTEIN ASSEMBLY FACTOR BAMB"/>
    <property type="match status" value="1"/>
</dbReference>
<accession>A0A381RDJ1</accession>
<dbReference type="SUPFAM" id="SSF50998">
    <property type="entry name" value="Quinoprotein alcohol dehydrogenase-like"/>
    <property type="match status" value="1"/>
</dbReference>
<dbReference type="Pfam" id="PF13360">
    <property type="entry name" value="PQQ_2"/>
    <property type="match status" value="1"/>
</dbReference>
<dbReference type="Gene3D" id="2.40.10.480">
    <property type="match status" value="1"/>
</dbReference>
<dbReference type="AlphaFoldDB" id="A0A381RDJ1"/>
<protein>
    <recommendedName>
        <fullName evidence="1">Pyrrolo-quinoline quinone repeat domain-containing protein</fullName>
    </recommendedName>
</protein>
<gene>
    <name evidence="2" type="ORF">METZ01_LOCUS41872</name>
</gene>
<evidence type="ECO:0000259" key="1">
    <source>
        <dbReference type="Pfam" id="PF13360"/>
    </source>
</evidence>
<dbReference type="InterPro" id="IPR018391">
    <property type="entry name" value="PQQ_b-propeller_rpt"/>
</dbReference>
<proteinExistence type="predicted"/>
<sequence>MPTLQTHAPRRTFVKRFIGGLVISATVLSNIACAGGATEEWPSWRGPNETGESSAINLVSDWAIDGDNLIWQQAFVGRSTPAVFDGRVCANGRQGNGMTKQAVVACWDAGDGTPLWERTFNVYHTTVPFSRVGWASVIGDPETGYLYHHGVDGLLIALDREGNTVWEWRLGEDTGRASGYGGRTQNPVIDGTQLILSNIGANWGEHGAPRHRFWSFDKLTGEVLWNSLPGNRPWADANTQGTPVVAEIDGRRLLIAGAADGWVYAMDVGTGDLVWEFELSKRGINVTPVVVGTTVYIAHSEENIDNASMGRVVAIEGTGSGNITSSGEIWQANALGIGFSSPLYHDNILYVVDNSSKLIALDASTGAELEQLNVGTVGKSSPVWADDKVYYTEVNGRVYILEVGPSALSILDTEEIQVPGEERHAEIYGSPAIAYERIYISTEAGIFCIGDPGASYSGEGLPILQTASSTENREPSRLQVIPAELIVKAGEEISFEVRAFDADGNQLGPQDNASWLLDGLSGTIDDAGTFRPAAGENQAGKVTAEIGNLSAEARVRSFAPLPWATNFESGQKPNWWMGGGRFQVQELDGGMVLNKSRSPVGLNRHVIYMGPSSMTGYTVQADIMGARRRRTRPDLGLINGGYTLDLQGGYNRLEVRAWTAELRMMQRVPFEWREDKWYTMKLTVEVGPDRTLVYGKVWERGTEEPEEWTISAEDPMRISSGSPGIYGYSPVDIFFDNVQVMENQ</sequence>
<dbReference type="InterPro" id="IPR011047">
    <property type="entry name" value="Quinoprotein_ADH-like_sf"/>
</dbReference>